<keyword evidence="4" id="KW-0456">Lyase</keyword>
<dbReference type="GO" id="GO:0170034">
    <property type="term" value="P:L-amino acid biosynthetic process"/>
    <property type="evidence" value="ECO:0007669"/>
    <property type="project" value="UniProtKB-ARBA"/>
</dbReference>
<evidence type="ECO:0000259" key="6">
    <source>
        <dbReference type="Pfam" id="PF00330"/>
    </source>
</evidence>
<dbReference type="Pfam" id="PF00330">
    <property type="entry name" value="Aconitase"/>
    <property type="match status" value="1"/>
</dbReference>
<evidence type="ECO:0000256" key="2">
    <source>
        <dbReference type="ARBA" id="ARBA00023004"/>
    </source>
</evidence>
<dbReference type="GO" id="GO:0016829">
    <property type="term" value="F:lyase activity"/>
    <property type="evidence" value="ECO:0007669"/>
    <property type="project" value="UniProtKB-KW"/>
</dbReference>
<proteinExistence type="predicted"/>
<dbReference type="PANTHER" id="PTHR43822:SF2">
    <property type="entry name" value="HOMOACONITASE, MITOCHONDRIAL"/>
    <property type="match status" value="1"/>
</dbReference>
<feature type="region of interest" description="Disordered" evidence="5">
    <location>
        <begin position="106"/>
        <end position="125"/>
    </location>
</feature>
<evidence type="ECO:0000259" key="7">
    <source>
        <dbReference type="Pfam" id="PF00694"/>
    </source>
</evidence>
<dbReference type="GO" id="GO:0170038">
    <property type="term" value="P:proteinogenic amino acid biosynthetic process"/>
    <property type="evidence" value="ECO:0007669"/>
    <property type="project" value="UniProtKB-ARBA"/>
</dbReference>
<organism evidence="8">
    <name type="scientific">Paramoeba aestuarina</name>
    <dbReference type="NCBI Taxonomy" id="180227"/>
    <lineage>
        <taxon>Eukaryota</taxon>
        <taxon>Amoebozoa</taxon>
        <taxon>Discosea</taxon>
        <taxon>Flabellinia</taxon>
        <taxon>Dactylopodida</taxon>
        <taxon>Paramoebidae</taxon>
        <taxon>Paramoeba</taxon>
    </lineage>
</organism>
<evidence type="ECO:0008006" key="9">
    <source>
        <dbReference type="Google" id="ProtNLM"/>
    </source>
</evidence>
<dbReference type="Gene3D" id="3.30.499.10">
    <property type="entry name" value="Aconitase, domain 3"/>
    <property type="match status" value="1"/>
</dbReference>
<dbReference type="AlphaFoldDB" id="A0A7S4UVA1"/>
<dbReference type="InterPro" id="IPR036008">
    <property type="entry name" value="Aconitase_4Fe-4S_dom"/>
</dbReference>
<gene>
    <name evidence="8" type="ORF">NAES01612_LOCUS22334</name>
</gene>
<evidence type="ECO:0000256" key="5">
    <source>
        <dbReference type="SAM" id="MobiDB-lite"/>
    </source>
</evidence>
<evidence type="ECO:0000313" key="8">
    <source>
        <dbReference type="EMBL" id="CAE2331470.1"/>
    </source>
</evidence>
<dbReference type="SUPFAM" id="SSF52016">
    <property type="entry name" value="LeuD/IlvD-like"/>
    <property type="match status" value="1"/>
</dbReference>
<dbReference type="InterPro" id="IPR015928">
    <property type="entry name" value="Aconitase/3IPM_dehydase_swvl"/>
</dbReference>
<evidence type="ECO:0000256" key="4">
    <source>
        <dbReference type="ARBA" id="ARBA00023239"/>
    </source>
</evidence>
<dbReference type="InterPro" id="IPR015931">
    <property type="entry name" value="Acnase/IPM_dHydase_lsu_aba_1/3"/>
</dbReference>
<feature type="domain" description="Aconitase A/isopropylmalate dehydratase small subunit swivel" evidence="7">
    <location>
        <begin position="126"/>
        <end position="239"/>
    </location>
</feature>
<keyword evidence="3" id="KW-0411">Iron-sulfur</keyword>
<dbReference type="Gene3D" id="3.20.19.10">
    <property type="entry name" value="Aconitase, domain 4"/>
    <property type="match status" value="1"/>
</dbReference>
<keyword evidence="1" id="KW-0479">Metal-binding</keyword>
<dbReference type="InterPro" id="IPR000573">
    <property type="entry name" value="AconitaseA/IPMdHydase_ssu_swvl"/>
</dbReference>
<feature type="domain" description="Aconitase/3-isopropylmalate dehydratase large subunit alpha/beta/alpha" evidence="6">
    <location>
        <begin position="2"/>
        <end position="86"/>
    </location>
</feature>
<dbReference type="SUPFAM" id="SSF53732">
    <property type="entry name" value="Aconitase iron-sulfur domain"/>
    <property type="match status" value="1"/>
</dbReference>
<keyword evidence="2" id="KW-0408">Iron</keyword>
<accession>A0A7S4UVA1</accession>
<evidence type="ECO:0000256" key="1">
    <source>
        <dbReference type="ARBA" id="ARBA00022723"/>
    </source>
</evidence>
<reference evidence="8" key="1">
    <citation type="submission" date="2021-01" db="EMBL/GenBank/DDBJ databases">
        <authorList>
            <person name="Corre E."/>
            <person name="Pelletier E."/>
            <person name="Niang G."/>
            <person name="Scheremetjew M."/>
            <person name="Finn R."/>
            <person name="Kale V."/>
            <person name="Holt S."/>
            <person name="Cochrane G."/>
            <person name="Meng A."/>
            <person name="Brown T."/>
            <person name="Cohen L."/>
        </authorList>
    </citation>
    <scope>NUCLEOTIDE SEQUENCE</scope>
    <source>
        <strain evidence="8">SoJaBio B1-5/56/2</strain>
    </source>
</reference>
<dbReference type="InterPro" id="IPR001030">
    <property type="entry name" value="Acoase/IPM_deHydtase_lsu_aba"/>
</dbReference>
<dbReference type="PROSITE" id="PS01244">
    <property type="entry name" value="ACONITASE_2"/>
    <property type="match status" value="1"/>
</dbReference>
<name>A0A7S4UVA1_9EUKA</name>
<dbReference type="PANTHER" id="PTHR43822">
    <property type="entry name" value="HOMOACONITASE, MITOCHONDRIAL-RELATED"/>
    <property type="match status" value="1"/>
</dbReference>
<evidence type="ECO:0000256" key="3">
    <source>
        <dbReference type="ARBA" id="ARBA00023014"/>
    </source>
</evidence>
<dbReference type="GO" id="GO:0046872">
    <property type="term" value="F:metal ion binding"/>
    <property type="evidence" value="ECO:0007669"/>
    <property type="project" value="UniProtKB-KW"/>
</dbReference>
<protein>
    <recommendedName>
        <fullName evidence="9">Homoaconitate hydratase</fullName>
    </recommendedName>
</protein>
<sequence length="307" mass="32869">MYVAAASSRVQSEAEENGDWQNLLSAGALPLPPGCGPCIGLGVGLLEDGEVGISATNRNFKGRMGSRDSQAYLASPEVVAMSALTGYICGPKTPLVELKYEDVQSISTQKEEDGEENGGGGKLHPRFPEEIKGKIIFCDADNINTDAIYPGTYTYSELTLEEQGKVAMENYDEKFLSFLDNNNSKNILVSGANFGSGSSREQAATALLAAGVQVVIASSFSETYKRNAWNNGLIVLEAPHLVEVIRSQVKGADKTVNAGEIHLDFVQGKMKHMDTGVEVRMDPIGDIGQELIVHGGLVPWAAQELSK</sequence>
<dbReference type="InterPro" id="IPR050067">
    <property type="entry name" value="IPM_dehydratase_rel_enz"/>
</dbReference>
<dbReference type="Pfam" id="PF00694">
    <property type="entry name" value="Aconitase_C"/>
    <property type="match status" value="1"/>
</dbReference>
<dbReference type="EMBL" id="HBKR01034108">
    <property type="protein sequence ID" value="CAE2331470.1"/>
    <property type="molecule type" value="Transcribed_RNA"/>
</dbReference>
<dbReference type="InterPro" id="IPR018136">
    <property type="entry name" value="Aconitase_4Fe-4S_BS"/>
</dbReference>
<dbReference type="GO" id="GO:0051536">
    <property type="term" value="F:iron-sulfur cluster binding"/>
    <property type="evidence" value="ECO:0007669"/>
    <property type="project" value="UniProtKB-KW"/>
</dbReference>